<protein>
    <recommendedName>
        <fullName evidence="4">Endonuclease/exonuclease/phosphatase domain-containing protein</fullName>
    </recommendedName>
</protein>
<feature type="transmembrane region" description="Helical" evidence="1">
    <location>
        <begin position="340"/>
        <end position="361"/>
    </location>
</feature>
<evidence type="ECO:0000256" key="1">
    <source>
        <dbReference type="SAM" id="Phobius"/>
    </source>
</evidence>
<proteinExistence type="predicted"/>
<evidence type="ECO:0008006" key="4">
    <source>
        <dbReference type="Google" id="ProtNLM"/>
    </source>
</evidence>
<gene>
    <name evidence="3" type="primary">LOC130465402</name>
</gene>
<dbReference type="PANTHER" id="PTHR33710:SF71">
    <property type="entry name" value="ENDONUCLEASE_EXONUCLEASE_PHOSPHATASE DOMAIN-CONTAINING PROTEIN"/>
    <property type="match status" value="1"/>
</dbReference>
<evidence type="ECO:0000313" key="3">
    <source>
        <dbReference type="RefSeq" id="XP_056690122.1"/>
    </source>
</evidence>
<sequence>MKICLWNVRGACRKDFFPAVWSIIEEQHPHVFVLFETQSDDYRAKEVMFQLKFNDYRVIPPNDKRGGIWLLWKYEVYLVLFTAETSHFHVLFHFKNIQQEVLVTGMHAPSVPGMRHQLWRNQSRDFTNFVDAAGLIDLGFSGCPFTWTNARDGIEMIKERLDRALASPKLLDLFPQTKLLLALSPLDVKKCGWNTLLLDLNDIFRKERLIWAQIAGLNWRKYGDYNTKYFHLLAKIKKSRGKILALKNSNGDWITKLEDLKNLATGFYENLFATTMDFSSLKSITLNHSTLSDANSNRLLEPITIEEVKANLFQMDPIKSPGPDGIQPIFFQKFWADLGGVWLISVLIVLPPIPFLLRLIVRT</sequence>
<dbReference type="SUPFAM" id="SSF56219">
    <property type="entry name" value="DNase I-like"/>
    <property type="match status" value="1"/>
</dbReference>
<reference evidence="3" key="2">
    <citation type="submission" date="2025-08" db="UniProtKB">
        <authorList>
            <consortium name="RefSeq"/>
        </authorList>
    </citation>
    <scope>IDENTIFICATION</scope>
    <source>
        <tissue evidence="3">Leaf</tissue>
    </source>
</reference>
<dbReference type="Proteomes" id="UP000813463">
    <property type="component" value="Chromosome 1"/>
</dbReference>
<keyword evidence="1" id="KW-0812">Transmembrane</keyword>
<dbReference type="PANTHER" id="PTHR33710">
    <property type="entry name" value="BNAC02G09200D PROTEIN"/>
    <property type="match status" value="1"/>
</dbReference>
<name>A0ABM3R3C3_SPIOL</name>
<keyword evidence="2" id="KW-1185">Reference proteome</keyword>
<keyword evidence="1" id="KW-1133">Transmembrane helix</keyword>
<dbReference type="InterPro" id="IPR036691">
    <property type="entry name" value="Endo/exonu/phosph_ase_sf"/>
</dbReference>
<dbReference type="GeneID" id="130465402"/>
<reference evidence="2" key="1">
    <citation type="journal article" date="2021" name="Nat. Commun.">
        <title>Genomic analyses provide insights into spinach domestication and the genetic basis of agronomic traits.</title>
        <authorList>
            <person name="Cai X."/>
            <person name="Sun X."/>
            <person name="Xu C."/>
            <person name="Sun H."/>
            <person name="Wang X."/>
            <person name="Ge C."/>
            <person name="Zhang Z."/>
            <person name="Wang Q."/>
            <person name="Fei Z."/>
            <person name="Jiao C."/>
            <person name="Wang Q."/>
        </authorList>
    </citation>
    <scope>NUCLEOTIDE SEQUENCE [LARGE SCALE GENOMIC DNA]</scope>
    <source>
        <strain evidence="2">cv. Varoflay</strain>
    </source>
</reference>
<keyword evidence="1" id="KW-0472">Membrane</keyword>
<evidence type="ECO:0000313" key="2">
    <source>
        <dbReference type="Proteomes" id="UP000813463"/>
    </source>
</evidence>
<dbReference type="RefSeq" id="XP_056690122.1">
    <property type="nucleotide sequence ID" value="XM_056834144.1"/>
</dbReference>
<organism evidence="2 3">
    <name type="scientific">Spinacia oleracea</name>
    <name type="common">Spinach</name>
    <dbReference type="NCBI Taxonomy" id="3562"/>
    <lineage>
        <taxon>Eukaryota</taxon>
        <taxon>Viridiplantae</taxon>
        <taxon>Streptophyta</taxon>
        <taxon>Embryophyta</taxon>
        <taxon>Tracheophyta</taxon>
        <taxon>Spermatophyta</taxon>
        <taxon>Magnoliopsida</taxon>
        <taxon>eudicotyledons</taxon>
        <taxon>Gunneridae</taxon>
        <taxon>Pentapetalae</taxon>
        <taxon>Caryophyllales</taxon>
        <taxon>Chenopodiaceae</taxon>
        <taxon>Chenopodioideae</taxon>
        <taxon>Anserineae</taxon>
        <taxon>Spinacia</taxon>
    </lineage>
</organism>
<dbReference type="Gene3D" id="3.60.10.10">
    <property type="entry name" value="Endonuclease/exonuclease/phosphatase"/>
    <property type="match status" value="1"/>
</dbReference>
<accession>A0ABM3R3C3</accession>